<dbReference type="EMBL" id="CP000383">
    <property type="protein sequence ID" value="ABG58148.1"/>
    <property type="molecule type" value="Genomic_DNA"/>
</dbReference>
<dbReference type="KEGG" id="chu:CHU_0865"/>
<dbReference type="InterPro" id="IPR029044">
    <property type="entry name" value="Nucleotide-diphossugar_trans"/>
</dbReference>
<organism evidence="1 2">
    <name type="scientific">Cytophaga hutchinsonii (strain ATCC 33406 / DSM 1761 / CIP 103989 / NBRC 15051 / NCIMB 9469 / D465)</name>
    <dbReference type="NCBI Taxonomy" id="269798"/>
    <lineage>
        <taxon>Bacteria</taxon>
        <taxon>Pseudomonadati</taxon>
        <taxon>Bacteroidota</taxon>
        <taxon>Cytophagia</taxon>
        <taxon>Cytophagales</taxon>
        <taxon>Cytophagaceae</taxon>
        <taxon>Cytophaga</taxon>
    </lineage>
</organism>
<reference evidence="1 2" key="1">
    <citation type="journal article" date="2007" name="Appl. Environ. Microbiol.">
        <title>Genome sequence of the cellulolytic gliding bacterium Cytophaga hutchinsonii.</title>
        <authorList>
            <person name="Xie G."/>
            <person name="Bruce D.C."/>
            <person name="Challacombe J.F."/>
            <person name="Chertkov O."/>
            <person name="Detter J.C."/>
            <person name="Gilna P."/>
            <person name="Han C.S."/>
            <person name="Lucas S."/>
            <person name="Misra M."/>
            <person name="Myers G.L."/>
            <person name="Richardson P."/>
            <person name="Tapia R."/>
            <person name="Thayer N."/>
            <person name="Thompson L.S."/>
            <person name="Brettin T.S."/>
            <person name="Henrissat B."/>
            <person name="Wilson D.B."/>
            <person name="McBride M.J."/>
        </authorList>
    </citation>
    <scope>NUCLEOTIDE SEQUENCE [LARGE SCALE GENOMIC DNA]</scope>
    <source>
        <strain evidence="2">ATCC 33406 / DSM 1761 / CIP 103989 / NBRC 15051 / NCIMB 9469 / D465</strain>
    </source>
</reference>
<proteinExistence type="predicted"/>
<dbReference type="Gene3D" id="3.90.550.10">
    <property type="entry name" value="Spore Coat Polysaccharide Biosynthesis Protein SpsA, Chain A"/>
    <property type="match status" value="1"/>
</dbReference>
<sequence length="291" mass="33516">MIPVVFIHKGNSSYLYNTLYQLRQTNPLVKMYLLGTEESRVYEPLAETILIGSLSEEADLFAGVYKHYSTNSESFELMCIQRWLVLKAFMIKKDIRRCLYLDSDVLVYEDVQRLSDAHAHVGMTLCGISGHTNFVDRNVLIDFCAFIFDRYAGADALSALEKHYHAFVAKHGAGGVSDMTLLTMYAEKNPQKVENIYFSNGLPTFDPSLEVGEEYFEMENGQKKILFNDSKPYGFLKAEQKPVLFYTLHFQGAKAKSMMLKYIPVKSVLFWIQYIKYTGMYYFQKIKSKIV</sequence>
<evidence type="ECO:0000313" key="1">
    <source>
        <dbReference type="EMBL" id="ABG58148.1"/>
    </source>
</evidence>
<name>A0A6N4SPH4_CYTH3</name>
<evidence type="ECO:0000313" key="2">
    <source>
        <dbReference type="Proteomes" id="UP000001822"/>
    </source>
</evidence>
<dbReference type="RefSeq" id="WP_011584264.1">
    <property type="nucleotide sequence ID" value="NC_008255.1"/>
</dbReference>
<gene>
    <name evidence="1" type="ordered locus">CHU_0865</name>
</gene>
<dbReference type="OrthoDB" id="7299295at2"/>
<protein>
    <submittedName>
        <fullName evidence="1">Uncharacterized protein</fullName>
    </submittedName>
</protein>
<accession>A0A6N4SPH4</accession>
<keyword evidence="2" id="KW-1185">Reference proteome</keyword>
<dbReference type="Proteomes" id="UP000001822">
    <property type="component" value="Chromosome"/>
</dbReference>
<dbReference type="SUPFAM" id="SSF53448">
    <property type="entry name" value="Nucleotide-diphospho-sugar transferases"/>
    <property type="match status" value="1"/>
</dbReference>
<dbReference type="AlphaFoldDB" id="A0A6N4SPH4"/>